<reference evidence="1 2" key="1">
    <citation type="submission" date="2017-07" db="EMBL/GenBank/DDBJ databases">
        <title>Draft genome sequence of aerobic hyperthermophilic archaea, Pyrobaculum aerophilum YKB31 and YKB32.</title>
        <authorList>
            <person name="Mochizuki T."/>
            <person name="Berliner A.J."/>
            <person name="Yoshida-Takashima Y."/>
            <person name="Takaki Y."/>
            <person name="Nunoura T."/>
            <person name="Takai K."/>
        </authorList>
    </citation>
    <scope>NUCLEOTIDE SEQUENCE [LARGE SCALE GENOMIC DNA]</scope>
    <source>
        <strain evidence="1 2">YKB31</strain>
    </source>
</reference>
<gene>
    <name evidence="1" type="ORF">CGL51_14650</name>
</gene>
<sequence>MVVKQARGVEETVTLFRYYLSKAVKEPEYRRYTVGIPALLAFTTYPPILNFSLSTVLLSFRC</sequence>
<dbReference type="EMBL" id="NMUE01000103">
    <property type="protein sequence ID" value="RFA92330.1"/>
    <property type="molecule type" value="Genomic_DNA"/>
</dbReference>
<evidence type="ECO:0000313" key="2">
    <source>
        <dbReference type="Proteomes" id="UP000257123"/>
    </source>
</evidence>
<dbReference type="Proteomes" id="UP000257123">
    <property type="component" value="Unassembled WGS sequence"/>
</dbReference>
<accession>A0A371QTU9</accession>
<dbReference type="InterPro" id="IPR007254">
    <property type="entry name" value="DUF373"/>
</dbReference>
<comment type="caution">
    <text evidence="1">The sequence shown here is derived from an EMBL/GenBank/DDBJ whole genome shotgun (WGS) entry which is preliminary data.</text>
</comment>
<protein>
    <submittedName>
        <fullName evidence="1">Uncharacterized protein</fullName>
    </submittedName>
</protein>
<organism evidence="1 2">
    <name type="scientific">Pyrobaculum aerophilum</name>
    <dbReference type="NCBI Taxonomy" id="13773"/>
    <lineage>
        <taxon>Archaea</taxon>
        <taxon>Thermoproteota</taxon>
        <taxon>Thermoprotei</taxon>
        <taxon>Thermoproteales</taxon>
        <taxon>Thermoproteaceae</taxon>
        <taxon>Pyrobaculum</taxon>
    </lineage>
</organism>
<proteinExistence type="predicted"/>
<evidence type="ECO:0000313" key="1">
    <source>
        <dbReference type="EMBL" id="RFA92330.1"/>
    </source>
</evidence>
<name>A0A371QTU9_9CREN</name>
<dbReference type="Pfam" id="PF04123">
    <property type="entry name" value="DUF373"/>
    <property type="match status" value="1"/>
</dbReference>
<dbReference type="AlphaFoldDB" id="A0A371QTU9"/>